<name>A0ACC1RM59_9HYPO</name>
<gene>
    <name evidence="1" type="ORF">NM208_g13736</name>
</gene>
<sequence>MTTVDKSRGSVVIDDLYRDAETFMSKNVVACSKIFTRDLNLAKTLPDVVQLKLLESQSAEGTRNYFLKYHSRYENDDTVQDARLYRHTEEAG</sequence>
<keyword evidence="2" id="KW-1185">Reference proteome</keyword>
<evidence type="ECO:0000313" key="1">
    <source>
        <dbReference type="EMBL" id="KAJ3520367.1"/>
    </source>
</evidence>
<evidence type="ECO:0000313" key="2">
    <source>
        <dbReference type="Proteomes" id="UP001148629"/>
    </source>
</evidence>
<protein>
    <submittedName>
        <fullName evidence="1">Uncharacterized protein</fullName>
    </submittedName>
</protein>
<dbReference type="EMBL" id="JANRMS010002917">
    <property type="protein sequence ID" value="KAJ3520367.1"/>
    <property type="molecule type" value="Genomic_DNA"/>
</dbReference>
<reference evidence="1" key="1">
    <citation type="submission" date="2022-08" db="EMBL/GenBank/DDBJ databases">
        <title>Genome Sequence of Fusarium decemcellulare.</title>
        <authorList>
            <person name="Buettner E."/>
        </authorList>
    </citation>
    <scope>NUCLEOTIDE SEQUENCE</scope>
    <source>
        <strain evidence="1">Babe19</strain>
    </source>
</reference>
<organism evidence="1 2">
    <name type="scientific">Fusarium decemcellulare</name>
    <dbReference type="NCBI Taxonomy" id="57161"/>
    <lineage>
        <taxon>Eukaryota</taxon>
        <taxon>Fungi</taxon>
        <taxon>Dikarya</taxon>
        <taxon>Ascomycota</taxon>
        <taxon>Pezizomycotina</taxon>
        <taxon>Sordariomycetes</taxon>
        <taxon>Hypocreomycetidae</taxon>
        <taxon>Hypocreales</taxon>
        <taxon>Nectriaceae</taxon>
        <taxon>Fusarium</taxon>
        <taxon>Fusarium decemcellulare species complex</taxon>
    </lineage>
</organism>
<accession>A0ACC1RM59</accession>
<proteinExistence type="predicted"/>
<comment type="caution">
    <text evidence="1">The sequence shown here is derived from an EMBL/GenBank/DDBJ whole genome shotgun (WGS) entry which is preliminary data.</text>
</comment>
<dbReference type="Proteomes" id="UP001148629">
    <property type="component" value="Unassembled WGS sequence"/>
</dbReference>